<evidence type="ECO:0000259" key="1">
    <source>
        <dbReference type="PROSITE" id="PS50943"/>
    </source>
</evidence>
<dbReference type="Proteomes" id="UP000308978">
    <property type="component" value="Unassembled WGS sequence"/>
</dbReference>
<dbReference type="GO" id="GO:0009636">
    <property type="term" value="P:response to toxic substance"/>
    <property type="evidence" value="ECO:0007669"/>
    <property type="project" value="InterPro"/>
</dbReference>
<comment type="caution">
    <text evidence="2">The sequence shown here is derived from an EMBL/GenBank/DDBJ whole genome shotgun (WGS) entry which is preliminary data.</text>
</comment>
<dbReference type="AlphaFoldDB" id="A0A4S4G508"/>
<dbReference type="GO" id="GO:0031342">
    <property type="term" value="P:negative regulation of cell killing"/>
    <property type="evidence" value="ECO:0007669"/>
    <property type="project" value="InterPro"/>
</dbReference>
<protein>
    <submittedName>
        <fullName evidence="2">Helix-turn-helix domain-containing protein</fullName>
    </submittedName>
</protein>
<accession>A0A4S4G508</accession>
<dbReference type="InterPro" id="IPR001387">
    <property type="entry name" value="Cro/C1-type_HTH"/>
</dbReference>
<dbReference type="GO" id="GO:0003677">
    <property type="term" value="F:DNA binding"/>
    <property type="evidence" value="ECO:0007669"/>
    <property type="project" value="InterPro"/>
</dbReference>
<proteinExistence type="predicted"/>
<feature type="domain" description="HTH cro/C1-type" evidence="1">
    <location>
        <begin position="10"/>
        <end position="52"/>
    </location>
</feature>
<dbReference type="Pfam" id="PF01381">
    <property type="entry name" value="HTH_3"/>
    <property type="match status" value="1"/>
</dbReference>
<dbReference type="EMBL" id="SSTJ01000003">
    <property type="protein sequence ID" value="THG37918.1"/>
    <property type="molecule type" value="Genomic_DNA"/>
</dbReference>
<dbReference type="Pfam" id="PF08998">
    <property type="entry name" value="Epsilon_antitox"/>
    <property type="match status" value="1"/>
</dbReference>
<dbReference type="RefSeq" id="WP_136433354.1">
    <property type="nucleotide sequence ID" value="NZ_SSTJ01000003.1"/>
</dbReference>
<reference evidence="2 3" key="1">
    <citation type="submission" date="2019-04" db="EMBL/GenBank/DDBJ databases">
        <title>Microbes associate with the intestines of laboratory mice.</title>
        <authorList>
            <person name="Navarre W."/>
            <person name="Wong E."/>
            <person name="Huang K.C."/>
            <person name="Tropini C."/>
            <person name="Ng K."/>
            <person name="Yu B."/>
        </authorList>
    </citation>
    <scope>NUCLEOTIDE SEQUENCE [LARGE SCALE GENOMIC DNA]</scope>
    <source>
        <strain evidence="2 3">NM80_B27</strain>
    </source>
</reference>
<evidence type="ECO:0000313" key="3">
    <source>
        <dbReference type="Proteomes" id="UP000308978"/>
    </source>
</evidence>
<dbReference type="CDD" id="cd00093">
    <property type="entry name" value="HTH_XRE"/>
    <property type="match status" value="1"/>
</dbReference>
<dbReference type="SUPFAM" id="SSF47413">
    <property type="entry name" value="lambda repressor-like DNA-binding domains"/>
    <property type="match status" value="1"/>
</dbReference>
<dbReference type="InterPro" id="IPR010982">
    <property type="entry name" value="Lambda_DNA-bd_dom_sf"/>
</dbReference>
<dbReference type="PROSITE" id="PS50943">
    <property type="entry name" value="HTH_CROC1"/>
    <property type="match status" value="1"/>
</dbReference>
<sequence length="189" mass="21006">MIDDITPDSIKSIRNRYGLSQQGFARLLGIGEASMARYESGAMPSKANANLIRAAMIPEFMAGCLERDGDTLSAKQRASVEKIVYAEITFDEEGDIMDMTDIYELTLQQEVLNEKAAEILGDIINGLIEAEERNDEGLKMVYEDLFAQLSLLKPTIASTETANWDTLQSIDGELNCMRSLCNRVQRRAA</sequence>
<dbReference type="InterPro" id="IPR015090">
    <property type="entry name" value="Epsilon_PezA_dom"/>
</dbReference>
<organism evidence="2 3">
    <name type="scientific">Adlercreutzia caecimuris</name>
    <dbReference type="NCBI Taxonomy" id="671266"/>
    <lineage>
        <taxon>Bacteria</taxon>
        <taxon>Bacillati</taxon>
        <taxon>Actinomycetota</taxon>
        <taxon>Coriobacteriia</taxon>
        <taxon>Eggerthellales</taxon>
        <taxon>Eggerthellaceae</taxon>
        <taxon>Adlercreutzia</taxon>
    </lineage>
</organism>
<evidence type="ECO:0000313" key="2">
    <source>
        <dbReference type="EMBL" id="THG37918.1"/>
    </source>
</evidence>
<dbReference type="Gene3D" id="1.10.260.40">
    <property type="entry name" value="lambda repressor-like DNA-binding domains"/>
    <property type="match status" value="1"/>
</dbReference>
<dbReference type="GO" id="GO:0015643">
    <property type="term" value="F:toxic substance binding"/>
    <property type="evidence" value="ECO:0007669"/>
    <property type="project" value="InterPro"/>
</dbReference>
<gene>
    <name evidence="2" type="ORF">E5986_03380</name>
</gene>
<name>A0A4S4G508_9ACTN</name>